<proteinExistence type="predicted"/>
<evidence type="ECO:0000313" key="1">
    <source>
        <dbReference type="EMBL" id="TKK84630.1"/>
    </source>
</evidence>
<sequence>MGTAILVKRKPVRINYSVNTTVYERAIELAATMNLTVPQVLTHLIPQVLARPEPQWRPTLAVLRMHGPQNRQEFANVPEDLLKDGEENFLPGAETPLERGRLAAMVLNYYVAGVITLNVKVELNEP</sequence>
<evidence type="ECO:0000313" key="2">
    <source>
        <dbReference type="Proteomes" id="UP000308705"/>
    </source>
</evidence>
<dbReference type="AlphaFoldDB" id="A0A4U3M7W1"/>
<reference evidence="1 2" key="1">
    <citation type="submission" date="2019-04" db="EMBL/GenBank/DDBJ databases">
        <title>Herbidospora sp. NEAU-GS14.nov., a novel actinomycete isolated from soil.</title>
        <authorList>
            <person name="Han L."/>
        </authorList>
    </citation>
    <scope>NUCLEOTIDE SEQUENCE [LARGE SCALE GENOMIC DNA]</scope>
    <source>
        <strain evidence="1 2">NEAU-GS14</strain>
    </source>
</reference>
<dbReference type="EMBL" id="SZQA01000033">
    <property type="protein sequence ID" value="TKK84630.1"/>
    <property type="molecule type" value="Genomic_DNA"/>
</dbReference>
<keyword evidence="2" id="KW-1185">Reference proteome</keyword>
<organism evidence="1 2">
    <name type="scientific">Herbidospora galbida</name>
    <dbReference type="NCBI Taxonomy" id="2575442"/>
    <lineage>
        <taxon>Bacteria</taxon>
        <taxon>Bacillati</taxon>
        <taxon>Actinomycetota</taxon>
        <taxon>Actinomycetes</taxon>
        <taxon>Streptosporangiales</taxon>
        <taxon>Streptosporangiaceae</taxon>
        <taxon>Herbidospora</taxon>
    </lineage>
</organism>
<gene>
    <name evidence="1" type="ORF">FDA94_28795</name>
</gene>
<dbReference type="RefSeq" id="WP_137250214.1">
    <property type="nucleotide sequence ID" value="NZ_SZQA01000033.1"/>
</dbReference>
<dbReference type="Proteomes" id="UP000308705">
    <property type="component" value="Unassembled WGS sequence"/>
</dbReference>
<name>A0A4U3M7W1_9ACTN</name>
<accession>A0A4U3M7W1</accession>
<comment type="caution">
    <text evidence="1">The sequence shown here is derived from an EMBL/GenBank/DDBJ whole genome shotgun (WGS) entry which is preliminary data.</text>
</comment>
<protein>
    <submittedName>
        <fullName evidence="1">Uncharacterized protein</fullName>
    </submittedName>
</protein>